<sequence length="363" mass="39912">MTSASVVFVIGTRAQLIKVAPVIRACEQAGLPTHLLMTGQHRDTMDDLLHEFAIAAPRRAAVPAGENATVGALLGFAPRALAGLIRELRALQRIEGALDVLVHGDTLSTLLGALAARRVGARVLHVESGLTSAQLLDPFPEELTRRLVFRLTDVAFCPGPREAMQMRRYRCEVVETQGNTILDAVRMTGALQRAMCPSGQGVLVSLHRFQNLYSARRFDRLMGTVAALAEHRDVHFVLHPATHKRLERSRWPAVFDRLPRLRRYPRMGYRAFLCMAAEAECVLTDGGSNQEELACLGVPTVIMRQTTERQDGLGANALMERDLPADLVDWVCNDGPAALRRPPRWPADPGPSARIVRYLSGLG</sequence>
<dbReference type="Pfam" id="PF02350">
    <property type="entry name" value="Epimerase_2"/>
    <property type="match status" value="1"/>
</dbReference>
<evidence type="ECO:0000313" key="4">
    <source>
        <dbReference type="Proteomes" id="UP000199771"/>
    </source>
</evidence>
<keyword evidence="1" id="KW-0413">Isomerase</keyword>
<dbReference type="Proteomes" id="UP000199771">
    <property type="component" value="Unassembled WGS sequence"/>
</dbReference>
<evidence type="ECO:0000256" key="1">
    <source>
        <dbReference type="RuleBase" id="RU003513"/>
    </source>
</evidence>
<dbReference type="RefSeq" id="WP_091534995.1">
    <property type="nucleotide sequence ID" value="NZ_FOOC01000012.1"/>
</dbReference>
<evidence type="ECO:0000313" key="3">
    <source>
        <dbReference type="EMBL" id="SFF60802.1"/>
    </source>
</evidence>
<dbReference type="STRING" id="1076937.SAMN04488120_11213"/>
<dbReference type="PANTHER" id="PTHR43174">
    <property type="entry name" value="UDP-N-ACETYLGLUCOSAMINE 2-EPIMERASE"/>
    <property type="match status" value="1"/>
</dbReference>
<dbReference type="SUPFAM" id="SSF53756">
    <property type="entry name" value="UDP-Glycosyltransferase/glycogen phosphorylase"/>
    <property type="match status" value="1"/>
</dbReference>
<reference evidence="3 4" key="1">
    <citation type="submission" date="2016-10" db="EMBL/GenBank/DDBJ databases">
        <authorList>
            <person name="de Groot N.N."/>
        </authorList>
    </citation>
    <scope>NUCLEOTIDE SEQUENCE [LARGE SCALE GENOMIC DNA]</scope>
    <source>
        <strain evidence="3 4">DSM 23609</strain>
    </source>
</reference>
<accession>A0A1I2K112</accession>
<evidence type="ECO:0000259" key="2">
    <source>
        <dbReference type="Pfam" id="PF02350"/>
    </source>
</evidence>
<dbReference type="AlphaFoldDB" id="A0A1I2K112"/>
<feature type="domain" description="UDP-N-acetylglucosamine 2-epimerase" evidence="2">
    <location>
        <begin position="28"/>
        <end position="317"/>
    </location>
</feature>
<dbReference type="EMBL" id="FOOC01000012">
    <property type="protein sequence ID" value="SFF60802.1"/>
    <property type="molecule type" value="Genomic_DNA"/>
</dbReference>
<dbReference type="Gene3D" id="3.40.50.2000">
    <property type="entry name" value="Glycogen Phosphorylase B"/>
    <property type="match status" value="2"/>
</dbReference>
<keyword evidence="4" id="KW-1185">Reference proteome</keyword>
<dbReference type="OrthoDB" id="9803238at2"/>
<gene>
    <name evidence="3" type="ORF">SAMN04488120_11213</name>
</gene>
<dbReference type="GO" id="GO:0016853">
    <property type="term" value="F:isomerase activity"/>
    <property type="evidence" value="ECO:0007669"/>
    <property type="project" value="UniProtKB-KW"/>
</dbReference>
<name>A0A1I2K112_9GAMM</name>
<dbReference type="InterPro" id="IPR003331">
    <property type="entry name" value="UDP_GlcNAc_Epimerase_2_dom"/>
</dbReference>
<protein>
    <submittedName>
        <fullName evidence="3">UDP-N-acetylglucosamine 2-epimerase (Non-hydrolysing)</fullName>
    </submittedName>
</protein>
<dbReference type="InterPro" id="IPR029767">
    <property type="entry name" value="WecB-like"/>
</dbReference>
<comment type="similarity">
    <text evidence="1">Belongs to the UDP-N-acetylglucosamine 2-epimerase family.</text>
</comment>
<dbReference type="PANTHER" id="PTHR43174:SF3">
    <property type="entry name" value="UDP-N-ACETYLGLUCOSAMINE 2-EPIMERASE"/>
    <property type="match status" value="1"/>
</dbReference>
<organism evidence="3 4">
    <name type="scientific">Fontimonas thermophila</name>
    <dbReference type="NCBI Taxonomy" id="1076937"/>
    <lineage>
        <taxon>Bacteria</taxon>
        <taxon>Pseudomonadati</taxon>
        <taxon>Pseudomonadota</taxon>
        <taxon>Gammaproteobacteria</taxon>
        <taxon>Nevskiales</taxon>
        <taxon>Nevskiaceae</taxon>
        <taxon>Fontimonas</taxon>
    </lineage>
</organism>
<proteinExistence type="inferred from homology"/>